<reference evidence="1 2" key="1">
    <citation type="submission" date="2024-01" db="EMBL/GenBank/DDBJ databases">
        <title>A draft genome for a cacao thread blight-causing isolate of Paramarasmius palmivorus.</title>
        <authorList>
            <person name="Baruah I.K."/>
            <person name="Bukari Y."/>
            <person name="Amoako-Attah I."/>
            <person name="Meinhardt L.W."/>
            <person name="Bailey B.A."/>
            <person name="Cohen S.P."/>
        </authorList>
    </citation>
    <scope>NUCLEOTIDE SEQUENCE [LARGE SCALE GENOMIC DNA]</scope>
    <source>
        <strain evidence="1 2">GH-12</strain>
    </source>
</reference>
<sequence>MTVYVPSTYRETRQSWPQGITFSEPPTAPDYFKCLGAFGESKSLIHANSSWEICEVIAHAAVGTASTSSLYSNEPLVDTRMLHRDVSIRNILCLKRPRTMKPFKISIPTCDDPMDMDSELALASDMQKTPIDGNELIVEVVEENLKGALLEPASRLPPTAPNTSSQGAAAVAERIKWACPKMLEYAQRVEEALLRLGATDQGSGILTDGDMAVEWKFYFDNAHASHTKSRAPEFMSIDLHCAMENANPYLQSPVDDLHSFFWVAMWGSYVQLKEYSAVEA</sequence>
<keyword evidence="2" id="KW-1185">Reference proteome</keyword>
<dbReference type="AlphaFoldDB" id="A0AAW0ANE8"/>
<proteinExistence type="predicted"/>
<protein>
    <recommendedName>
        <fullName evidence="3">Non-specific serine/threonine protein kinase</fullName>
    </recommendedName>
</protein>
<organism evidence="1 2">
    <name type="scientific">Paramarasmius palmivorus</name>
    <dbReference type="NCBI Taxonomy" id="297713"/>
    <lineage>
        <taxon>Eukaryota</taxon>
        <taxon>Fungi</taxon>
        <taxon>Dikarya</taxon>
        <taxon>Basidiomycota</taxon>
        <taxon>Agaricomycotina</taxon>
        <taxon>Agaricomycetes</taxon>
        <taxon>Agaricomycetidae</taxon>
        <taxon>Agaricales</taxon>
        <taxon>Marasmiineae</taxon>
        <taxon>Marasmiaceae</taxon>
        <taxon>Paramarasmius</taxon>
    </lineage>
</organism>
<comment type="caution">
    <text evidence="1">The sequence shown here is derived from an EMBL/GenBank/DDBJ whole genome shotgun (WGS) entry which is preliminary data.</text>
</comment>
<evidence type="ECO:0000313" key="2">
    <source>
        <dbReference type="Proteomes" id="UP001383192"/>
    </source>
</evidence>
<name>A0AAW0ANE8_9AGAR</name>
<evidence type="ECO:0008006" key="3">
    <source>
        <dbReference type="Google" id="ProtNLM"/>
    </source>
</evidence>
<dbReference type="EMBL" id="JAYKXP010000388">
    <property type="protein sequence ID" value="KAK7013619.1"/>
    <property type="molecule type" value="Genomic_DNA"/>
</dbReference>
<evidence type="ECO:0000313" key="1">
    <source>
        <dbReference type="EMBL" id="KAK7013619.1"/>
    </source>
</evidence>
<gene>
    <name evidence="1" type="ORF">VNI00_019472</name>
</gene>
<dbReference type="Proteomes" id="UP001383192">
    <property type="component" value="Unassembled WGS sequence"/>
</dbReference>
<accession>A0AAW0ANE8</accession>